<comment type="similarity">
    <text evidence="2">Belongs to the encapsulin family. Family 1 subfamily.</text>
</comment>
<dbReference type="InterPro" id="IPR007544">
    <property type="entry name" value="ENCAP"/>
</dbReference>
<dbReference type="InterPro" id="IPR051429">
    <property type="entry name" value="Encapsulin_nc"/>
</dbReference>
<evidence type="ECO:0000256" key="2">
    <source>
        <dbReference type="ARBA" id="ARBA00033743"/>
    </source>
</evidence>
<comment type="subcellular location">
    <subcellularLocation>
        <location evidence="1">Encapsulin nanocompartment</location>
    </subcellularLocation>
</comment>
<evidence type="ECO:0000256" key="3">
    <source>
        <dbReference type="ARBA" id="ARBA00033787"/>
    </source>
</evidence>
<reference evidence="4" key="1">
    <citation type="submission" date="2022-12" db="EMBL/GenBank/DDBJ databases">
        <title>Reference genome sequencing for broad-spectrum identification of bacterial and archaeal isolates by mass spectrometry.</title>
        <authorList>
            <person name="Sekiguchi Y."/>
            <person name="Tourlousse D.M."/>
        </authorList>
    </citation>
    <scope>NUCLEOTIDE SEQUENCE</scope>
    <source>
        <strain evidence="4">10succ1</strain>
    </source>
</reference>
<accession>A0A9W6LMF4</accession>
<comment type="caution">
    <text evidence="4">The sequence shown here is derived from an EMBL/GenBank/DDBJ whole genome shotgun (WGS) entry which is preliminary data.</text>
</comment>
<dbReference type="AlphaFoldDB" id="A0A9W6LMF4"/>
<evidence type="ECO:0000256" key="1">
    <source>
        <dbReference type="ARBA" id="ARBA00033738"/>
    </source>
</evidence>
<name>A0A9W6LMF4_9FUSO</name>
<organism evidence="4 5">
    <name type="scientific">Propionigenium maris DSM 9537</name>
    <dbReference type="NCBI Taxonomy" id="1123000"/>
    <lineage>
        <taxon>Bacteria</taxon>
        <taxon>Fusobacteriati</taxon>
        <taxon>Fusobacteriota</taxon>
        <taxon>Fusobacteriia</taxon>
        <taxon>Fusobacteriales</taxon>
        <taxon>Fusobacteriaceae</taxon>
        <taxon>Propionigenium</taxon>
    </lineage>
</organism>
<dbReference type="Pfam" id="PF04454">
    <property type="entry name" value="Linocin_M18"/>
    <property type="match status" value="1"/>
</dbReference>
<keyword evidence="3" id="KW-1284">Encapsulin nanocompartment</keyword>
<dbReference type="PANTHER" id="PTHR37165:SF1">
    <property type="entry name" value="TYPE 1 ENCAPSULIN SHELL PROTEIN"/>
    <property type="match status" value="1"/>
</dbReference>
<protein>
    <submittedName>
        <fullName evidence="4">Maritimacin</fullName>
    </submittedName>
</protein>
<evidence type="ECO:0000313" key="5">
    <source>
        <dbReference type="Proteomes" id="UP001144471"/>
    </source>
</evidence>
<dbReference type="RefSeq" id="WP_281832941.1">
    <property type="nucleotide sequence ID" value="NZ_BSDY01000001.1"/>
</dbReference>
<dbReference type="Gene3D" id="3.30.2320.10">
    <property type="entry name" value="hypothetical protein PF0899 domain"/>
    <property type="match status" value="1"/>
</dbReference>
<dbReference type="PANTHER" id="PTHR37165">
    <property type="entry name" value="PEPTIDASE U56 FAMILY"/>
    <property type="match status" value="1"/>
</dbReference>
<dbReference type="Gene3D" id="3.30.2400.30">
    <property type="match status" value="1"/>
</dbReference>
<dbReference type="PIRSF" id="PIRSF019254">
    <property type="entry name" value="CFP29"/>
    <property type="match status" value="1"/>
</dbReference>
<dbReference type="EMBL" id="BSDY01000001">
    <property type="protein sequence ID" value="GLI54860.1"/>
    <property type="molecule type" value="Genomic_DNA"/>
</dbReference>
<dbReference type="NCBIfam" id="NF041155">
    <property type="entry name" value="encap_f1"/>
    <property type="match status" value="1"/>
</dbReference>
<gene>
    <name evidence="4" type="ORF">PM10SUCC1_03750</name>
</gene>
<sequence>MDVLKRELAPISVKAWEEIDRRAKEVLKNYLSARKFVRVNGPMGLNFTSVTEGRIEVHSDELLNYGIYSVRPLIEPRVSFKLGRWELDNIERGAKDINLDALDEAVKNMAQFEEKVVFNGLEDACIKGILESSPNKLGELGDTESEILANVTKGVMILERAIAEKPYVLIVSEEVWCKLNALGKEVALVERIKNIVGGDIIVSRSISGAVLIPFDNENIELTIGEDFSIGYQEHGENYVKLFVTETLTFRILDETIIVSYS</sequence>
<evidence type="ECO:0000313" key="4">
    <source>
        <dbReference type="EMBL" id="GLI54860.1"/>
    </source>
</evidence>
<dbReference type="GO" id="GO:0140737">
    <property type="term" value="C:encapsulin nanocompartment"/>
    <property type="evidence" value="ECO:0007669"/>
    <property type="project" value="UniProtKB-SubCell"/>
</dbReference>
<proteinExistence type="inferred from homology"/>
<keyword evidence="5" id="KW-1185">Reference proteome</keyword>
<dbReference type="Proteomes" id="UP001144471">
    <property type="component" value="Unassembled WGS sequence"/>
</dbReference>